<feature type="region of interest" description="Disordered" evidence="1">
    <location>
        <begin position="103"/>
        <end position="125"/>
    </location>
</feature>
<dbReference type="EMBL" id="JACHMO010000001">
    <property type="protein sequence ID" value="MBB5804411.1"/>
    <property type="molecule type" value="Genomic_DNA"/>
</dbReference>
<reference evidence="3 4" key="1">
    <citation type="submission" date="2020-08" db="EMBL/GenBank/DDBJ databases">
        <title>Sequencing the genomes of 1000 actinobacteria strains.</title>
        <authorList>
            <person name="Klenk H.-P."/>
        </authorList>
    </citation>
    <scope>NUCLEOTIDE SEQUENCE [LARGE SCALE GENOMIC DNA]</scope>
    <source>
        <strain evidence="3 4">DSM 45486</strain>
    </source>
</reference>
<feature type="transmembrane region" description="Helical" evidence="2">
    <location>
        <begin position="46"/>
        <end position="66"/>
    </location>
</feature>
<keyword evidence="2" id="KW-1133">Transmembrane helix</keyword>
<evidence type="ECO:0000313" key="4">
    <source>
        <dbReference type="Proteomes" id="UP000552097"/>
    </source>
</evidence>
<protein>
    <submittedName>
        <fullName evidence="3">Uncharacterized protein</fullName>
    </submittedName>
</protein>
<feature type="transmembrane region" description="Helical" evidence="2">
    <location>
        <begin position="23"/>
        <end position="40"/>
    </location>
</feature>
<organism evidence="3 4">
    <name type="scientific">Saccharothrix ecbatanensis</name>
    <dbReference type="NCBI Taxonomy" id="1105145"/>
    <lineage>
        <taxon>Bacteria</taxon>
        <taxon>Bacillati</taxon>
        <taxon>Actinomycetota</taxon>
        <taxon>Actinomycetes</taxon>
        <taxon>Pseudonocardiales</taxon>
        <taxon>Pseudonocardiaceae</taxon>
        <taxon>Saccharothrix</taxon>
    </lineage>
</organism>
<keyword evidence="2" id="KW-0812">Transmembrane</keyword>
<evidence type="ECO:0000313" key="3">
    <source>
        <dbReference type="EMBL" id="MBB5804411.1"/>
    </source>
</evidence>
<name>A0A7W9HLW6_9PSEU</name>
<gene>
    <name evidence="3" type="ORF">F4560_004179</name>
</gene>
<dbReference type="RefSeq" id="WP_184922250.1">
    <property type="nucleotide sequence ID" value="NZ_JACHMO010000001.1"/>
</dbReference>
<keyword evidence="4" id="KW-1185">Reference proteome</keyword>
<sequence>MSEQGDGPPPDRRSFDKSTVDRWQVFGGMAGVAALVLSVLGGVRDLVPLSLVAAGVVTLVGIGLLHRWSRRPPRTAKGAVLPVAVTVVGLVTAAVLGLLELRPADRPAPTGDGQTGDGQTGDGQTAAEFRTGTVRLNAGSSIDFDTTAEGDGVSAFPTPRTDLTFDRSVQAGHLVVLDGPRSYRSCATSADPATTVAFEQVEHGSALCVKTSEGRWAGLVVVMVDGAVFEFDLVVWETRPV</sequence>
<dbReference type="AlphaFoldDB" id="A0A7W9HLW6"/>
<evidence type="ECO:0000256" key="2">
    <source>
        <dbReference type="SAM" id="Phobius"/>
    </source>
</evidence>
<accession>A0A7W9HLW6</accession>
<comment type="caution">
    <text evidence="3">The sequence shown here is derived from an EMBL/GenBank/DDBJ whole genome shotgun (WGS) entry which is preliminary data.</text>
</comment>
<proteinExistence type="predicted"/>
<keyword evidence="2" id="KW-0472">Membrane</keyword>
<feature type="transmembrane region" description="Helical" evidence="2">
    <location>
        <begin position="78"/>
        <end position="99"/>
    </location>
</feature>
<dbReference type="Proteomes" id="UP000552097">
    <property type="component" value="Unassembled WGS sequence"/>
</dbReference>
<evidence type="ECO:0000256" key="1">
    <source>
        <dbReference type="SAM" id="MobiDB-lite"/>
    </source>
</evidence>